<feature type="compositionally biased region" description="Polar residues" evidence="1">
    <location>
        <begin position="62"/>
        <end position="83"/>
    </location>
</feature>
<protein>
    <submittedName>
        <fullName evidence="2">Uncharacterized protein</fullName>
    </submittedName>
</protein>
<proteinExistence type="predicted"/>
<dbReference type="EMBL" id="GAKP01023033">
    <property type="protein sequence ID" value="JAC35921.1"/>
    <property type="molecule type" value="Transcribed_RNA"/>
</dbReference>
<accession>A0A034UY42</accession>
<feature type="region of interest" description="Disordered" evidence="1">
    <location>
        <begin position="62"/>
        <end position="84"/>
    </location>
</feature>
<feature type="non-terminal residue" evidence="2">
    <location>
        <position position="129"/>
    </location>
</feature>
<evidence type="ECO:0000256" key="1">
    <source>
        <dbReference type="SAM" id="MobiDB-lite"/>
    </source>
</evidence>
<dbReference type="AlphaFoldDB" id="A0A034UY42"/>
<organism evidence="2">
    <name type="scientific">Bactrocera dorsalis</name>
    <name type="common">Oriental fruit fly</name>
    <name type="synonym">Dacus dorsalis</name>
    <dbReference type="NCBI Taxonomy" id="27457"/>
    <lineage>
        <taxon>Eukaryota</taxon>
        <taxon>Metazoa</taxon>
        <taxon>Ecdysozoa</taxon>
        <taxon>Arthropoda</taxon>
        <taxon>Hexapoda</taxon>
        <taxon>Insecta</taxon>
        <taxon>Pterygota</taxon>
        <taxon>Neoptera</taxon>
        <taxon>Endopterygota</taxon>
        <taxon>Diptera</taxon>
        <taxon>Brachycera</taxon>
        <taxon>Muscomorpha</taxon>
        <taxon>Tephritoidea</taxon>
        <taxon>Tephritidae</taxon>
        <taxon>Bactrocera</taxon>
        <taxon>Bactrocera</taxon>
    </lineage>
</organism>
<feature type="non-terminal residue" evidence="2">
    <location>
        <position position="1"/>
    </location>
</feature>
<evidence type="ECO:0000313" key="2">
    <source>
        <dbReference type="EMBL" id="JAC35921.1"/>
    </source>
</evidence>
<name>A0A034UY42_BACDO</name>
<reference evidence="2" key="1">
    <citation type="journal article" date="2014" name="BMC Genomics">
        <title>Characterizing the developmental transcriptome of the oriental fruit fly, Bactrocera dorsalis (Diptera: Tephritidae) through comparative genomic analysis with Drosophila melanogaster utilizing modENCODE datasets.</title>
        <authorList>
            <person name="Geib S.M."/>
            <person name="Calla B."/>
            <person name="Hall B."/>
            <person name="Hou S."/>
            <person name="Manoukis N.C."/>
        </authorList>
    </citation>
    <scope>NUCLEOTIDE SEQUENCE</scope>
    <source>
        <strain evidence="2">Punador</strain>
    </source>
</reference>
<sequence>CAHTHVHNRQYTYLYIINAMQTTCPSDIQGVRITNQPTNRPTNRAILHILYLTLRNTQEKTPSQLWETPTQAPKQCTRRSSASKVRGPLSRNAVTCQIFIVADEISMSALTFGKLHAIAFQLQNAEACK</sequence>